<proteinExistence type="predicted"/>
<sequence>MKRGKSSGLEFDRCVETKEGDEEERLAETTVGGATAGKLKLGGDEAYFCVSFTNSTIITSFLQFQIFSSLPSTPLLFSWTSLLHWLFKQCLIDSYQSEAMSSYTPRNILITGAAGFIASHKDKETIRLRGVVGSVCDKIASLCIQEP</sequence>
<evidence type="ECO:0000313" key="2">
    <source>
        <dbReference type="Proteomes" id="UP000594263"/>
    </source>
</evidence>
<protein>
    <submittedName>
        <fullName evidence="1">Uncharacterized protein</fullName>
    </submittedName>
</protein>
<dbReference type="EnsemblPlants" id="Kaladp0569s0001.1.v1.1">
    <property type="protein sequence ID" value="Kaladp0569s0001.1.v1.1"/>
    <property type="gene ID" value="Kaladp0569s0001.v1.1"/>
</dbReference>
<name>A0A7N0VC14_KALFE</name>
<keyword evidence="2" id="KW-1185">Reference proteome</keyword>
<dbReference type="Gramene" id="Kaladp0569s0001.1.v1.1">
    <property type="protein sequence ID" value="Kaladp0569s0001.1.v1.1"/>
    <property type="gene ID" value="Kaladp0569s0001.v1.1"/>
</dbReference>
<dbReference type="Proteomes" id="UP000594263">
    <property type="component" value="Unplaced"/>
</dbReference>
<reference evidence="1" key="1">
    <citation type="submission" date="2021-01" db="UniProtKB">
        <authorList>
            <consortium name="EnsemblPlants"/>
        </authorList>
    </citation>
    <scope>IDENTIFICATION</scope>
</reference>
<dbReference type="AlphaFoldDB" id="A0A7N0VC14"/>
<organism evidence="1 2">
    <name type="scientific">Kalanchoe fedtschenkoi</name>
    <name type="common">Lavender scallops</name>
    <name type="synonym">South American air plant</name>
    <dbReference type="NCBI Taxonomy" id="63787"/>
    <lineage>
        <taxon>Eukaryota</taxon>
        <taxon>Viridiplantae</taxon>
        <taxon>Streptophyta</taxon>
        <taxon>Embryophyta</taxon>
        <taxon>Tracheophyta</taxon>
        <taxon>Spermatophyta</taxon>
        <taxon>Magnoliopsida</taxon>
        <taxon>eudicotyledons</taxon>
        <taxon>Gunneridae</taxon>
        <taxon>Pentapetalae</taxon>
        <taxon>Saxifragales</taxon>
        <taxon>Crassulaceae</taxon>
        <taxon>Kalanchoe</taxon>
    </lineage>
</organism>
<evidence type="ECO:0000313" key="1">
    <source>
        <dbReference type="EnsemblPlants" id="Kaladp0569s0001.1.v1.1"/>
    </source>
</evidence>
<accession>A0A7N0VC14</accession>